<dbReference type="InterPro" id="IPR049483">
    <property type="entry name" value="FAF1_2-like_UAS"/>
</dbReference>
<keyword evidence="7" id="KW-1185">Reference proteome</keyword>
<dbReference type="STRING" id="543379.A0A232F9C4"/>
<feature type="region of interest" description="Disordered" evidence="4">
    <location>
        <begin position="297"/>
        <end position="338"/>
    </location>
</feature>
<dbReference type="PROSITE" id="PS50033">
    <property type="entry name" value="UBX"/>
    <property type="match status" value="1"/>
</dbReference>
<dbReference type="GO" id="GO:0005783">
    <property type="term" value="C:endoplasmic reticulum"/>
    <property type="evidence" value="ECO:0007669"/>
    <property type="project" value="TreeGrafter"/>
</dbReference>
<dbReference type="InterPro" id="IPR036249">
    <property type="entry name" value="Thioredoxin-like_sf"/>
</dbReference>
<dbReference type="Pfam" id="PF00789">
    <property type="entry name" value="UBX"/>
    <property type="match status" value="1"/>
</dbReference>
<reference evidence="6 7" key="1">
    <citation type="journal article" date="2017" name="Curr. Biol.">
        <title>The Evolution of Venom by Co-option of Single-Copy Genes.</title>
        <authorList>
            <person name="Martinson E.O."/>
            <person name="Mrinalini"/>
            <person name="Kelkar Y.D."/>
            <person name="Chang C.H."/>
            <person name="Werren J.H."/>
        </authorList>
    </citation>
    <scope>NUCLEOTIDE SEQUENCE [LARGE SCALE GENOMIC DNA]</scope>
    <source>
        <strain evidence="6 7">Alberta</strain>
        <tissue evidence="6">Whole body</tissue>
    </source>
</reference>
<dbReference type="SMART" id="SM00594">
    <property type="entry name" value="UAS"/>
    <property type="match status" value="1"/>
</dbReference>
<keyword evidence="2" id="KW-0963">Cytoplasm</keyword>
<name>A0A232F9C4_9HYME</name>
<evidence type="ECO:0000256" key="1">
    <source>
        <dbReference type="ARBA" id="ARBA00004496"/>
    </source>
</evidence>
<evidence type="ECO:0000313" key="6">
    <source>
        <dbReference type="EMBL" id="OXU27058.1"/>
    </source>
</evidence>
<dbReference type="InterPro" id="IPR029071">
    <property type="entry name" value="Ubiquitin-like_domsf"/>
</dbReference>
<dbReference type="EMBL" id="NNAY01000676">
    <property type="protein sequence ID" value="OXU27058.1"/>
    <property type="molecule type" value="Genomic_DNA"/>
</dbReference>
<dbReference type="SUPFAM" id="SSF54236">
    <property type="entry name" value="Ubiquitin-like"/>
    <property type="match status" value="1"/>
</dbReference>
<keyword evidence="3" id="KW-0175">Coiled coil</keyword>
<dbReference type="GO" id="GO:0043130">
    <property type="term" value="F:ubiquitin binding"/>
    <property type="evidence" value="ECO:0007669"/>
    <property type="project" value="TreeGrafter"/>
</dbReference>
<dbReference type="InterPro" id="IPR054109">
    <property type="entry name" value="UBA_8"/>
</dbReference>
<dbReference type="SUPFAM" id="SSF52833">
    <property type="entry name" value="Thioredoxin-like"/>
    <property type="match status" value="1"/>
</dbReference>
<proteinExistence type="predicted"/>
<dbReference type="CDD" id="cd02991">
    <property type="entry name" value="UAS_ETEA"/>
    <property type="match status" value="1"/>
</dbReference>
<feature type="compositionally biased region" description="Polar residues" evidence="4">
    <location>
        <begin position="298"/>
        <end position="309"/>
    </location>
</feature>
<dbReference type="Gene3D" id="3.40.30.10">
    <property type="entry name" value="Glutaredoxin"/>
    <property type="match status" value="1"/>
</dbReference>
<dbReference type="Pfam" id="PF21021">
    <property type="entry name" value="FAF1"/>
    <property type="match status" value="1"/>
</dbReference>
<accession>A0A232F9C4</accession>
<dbReference type="InterPro" id="IPR050730">
    <property type="entry name" value="UBX_domain-protein"/>
</dbReference>
<evidence type="ECO:0000256" key="4">
    <source>
        <dbReference type="SAM" id="MobiDB-lite"/>
    </source>
</evidence>
<protein>
    <recommendedName>
        <fullName evidence="5">UBX domain-containing protein</fullName>
    </recommendedName>
</protein>
<dbReference type="GO" id="GO:0036503">
    <property type="term" value="P:ERAD pathway"/>
    <property type="evidence" value="ECO:0007669"/>
    <property type="project" value="TreeGrafter"/>
</dbReference>
<dbReference type="InterPro" id="IPR006577">
    <property type="entry name" value="UAS"/>
</dbReference>
<dbReference type="AlphaFoldDB" id="A0A232F9C4"/>
<dbReference type="Gene3D" id="1.10.8.10">
    <property type="entry name" value="DNA helicase RuvA subunit, C-terminal domain"/>
    <property type="match status" value="1"/>
</dbReference>
<dbReference type="PANTHER" id="PTHR23322:SF1">
    <property type="entry name" value="FAS-ASSOCIATED FACTOR 2"/>
    <property type="match status" value="1"/>
</dbReference>
<sequence>MADFDLGDLIADQLDKVLQFQDLTGIENLSVCRDVLQRHNWNLEVAVQDLKWSREFMHGVLLDNLIQEQLNLYEGRPSMYAQDSRVRPPPVVDETSTRIYFSPPGSSGGGGFFSYVFSLCYNVVTSILQLIFAMFRRNVRPVSVDPVQDVMNFIHAYNEQYGINHPVFYQGSYSQALSDAKQELRFLLVYLHKDETQEVDQWCRNTLGDPEVVRYVNTHTLFWACNIKSGEGYKVAEALKAGTYPFLAVIVLKDNRMTIVGRMEGIPSPRELLARLQTIIDNNEINLIQARQERAERSATQSLRQQQDQAYEESLRADQEKDRRREEERLAREAEEAREREQLNAIEMEIQRIKMEKERTVEKVPSEPEPTNPDACHLQIKLGERTVKRRFLLSHTIQDVYHWIFSQPDSPANFEITTSYPRRILYPSVEILSLLKAGLTHREVLHINDLDD</sequence>
<dbReference type="PANTHER" id="PTHR23322">
    <property type="entry name" value="FAS-ASSOCIATED PROTEIN"/>
    <property type="match status" value="1"/>
</dbReference>
<comment type="caution">
    <text evidence="6">The sequence shown here is derived from an EMBL/GenBank/DDBJ whole genome shotgun (WGS) entry which is preliminary data.</text>
</comment>
<dbReference type="Gene3D" id="3.10.20.90">
    <property type="entry name" value="Phosphatidylinositol 3-kinase Catalytic Subunit, Chain A, domain 1"/>
    <property type="match status" value="1"/>
</dbReference>
<evidence type="ECO:0000259" key="5">
    <source>
        <dbReference type="PROSITE" id="PS50033"/>
    </source>
</evidence>
<dbReference type="InterPro" id="IPR001012">
    <property type="entry name" value="UBX_dom"/>
</dbReference>
<evidence type="ECO:0000256" key="3">
    <source>
        <dbReference type="ARBA" id="ARBA00023054"/>
    </source>
</evidence>
<feature type="compositionally biased region" description="Basic and acidic residues" evidence="4">
    <location>
        <begin position="313"/>
        <end position="338"/>
    </location>
</feature>
<comment type="subcellular location">
    <subcellularLocation>
        <location evidence="1">Cytoplasm</location>
    </subcellularLocation>
</comment>
<dbReference type="Pfam" id="PF22566">
    <property type="entry name" value="UBA_8"/>
    <property type="match status" value="1"/>
</dbReference>
<evidence type="ECO:0000256" key="2">
    <source>
        <dbReference type="ARBA" id="ARBA00022490"/>
    </source>
</evidence>
<feature type="domain" description="UBX" evidence="5">
    <location>
        <begin position="371"/>
        <end position="447"/>
    </location>
</feature>
<evidence type="ECO:0000313" key="7">
    <source>
        <dbReference type="Proteomes" id="UP000215335"/>
    </source>
</evidence>
<dbReference type="CDD" id="cd01767">
    <property type="entry name" value="UBX"/>
    <property type="match status" value="1"/>
</dbReference>
<dbReference type="Proteomes" id="UP000215335">
    <property type="component" value="Unassembled WGS sequence"/>
</dbReference>
<dbReference type="SMART" id="SM00166">
    <property type="entry name" value="UBX"/>
    <property type="match status" value="1"/>
</dbReference>
<organism evidence="6 7">
    <name type="scientific">Trichomalopsis sarcophagae</name>
    <dbReference type="NCBI Taxonomy" id="543379"/>
    <lineage>
        <taxon>Eukaryota</taxon>
        <taxon>Metazoa</taxon>
        <taxon>Ecdysozoa</taxon>
        <taxon>Arthropoda</taxon>
        <taxon>Hexapoda</taxon>
        <taxon>Insecta</taxon>
        <taxon>Pterygota</taxon>
        <taxon>Neoptera</taxon>
        <taxon>Endopterygota</taxon>
        <taxon>Hymenoptera</taxon>
        <taxon>Apocrita</taxon>
        <taxon>Proctotrupomorpha</taxon>
        <taxon>Chalcidoidea</taxon>
        <taxon>Pteromalidae</taxon>
        <taxon>Pteromalinae</taxon>
        <taxon>Trichomalopsis</taxon>
    </lineage>
</organism>
<gene>
    <name evidence="6" type="ORF">TSAR_008599</name>
</gene>
<dbReference type="OrthoDB" id="1026733at2759"/>